<gene>
    <name evidence="1" type="ORF">Psi02_72330</name>
</gene>
<evidence type="ECO:0000313" key="1">
    <source>
        <dbReference type="EMBL" id="GII50809.1"/>
    </source>
</evidence>
<dbReference type="Proteomes" id="UP000644610">
    <property type="component" value="Unassembled WGS sequence"/>
</dbReference>
<reference evidence="1" key="1">
    <citation type="submission" date="2021-01" db="EMBL/GenBank/DDBJ databases">
        <title>Whole genome shotgun sequence of Planotetraspora silvatica NBRC 100141.</title>
        <authorList>
            <person name="Komaki H."/>
            <person name="Tamura T."/>
        </authorList>
    </citation>
    <scope>NUCLEOTIDE SEQUENCE</scope>
    <source>
        <strain evidence="1">NBRC 100141</strain>
    </source>
</reference>
<dbReference type="EMBL" id="BOOQ01000056">
    <property type="protein sequence ID" value="GII50809.1"/>
    <property type="molecule type" value="Genomic_DNA"/>
</dbReference>
<dbReference type="RefSeq" id="WP_203980288.1">
    <property type="nucleotide sequence ID" value="NZ_BAAAKY010000052.1"/>
</dbReference>
<name>A0A8J3XS04_9ACTN</name>
<accession>A0A8J3XS04</accession>
<organism evidence="1 2">
    <name type="scientific">Planotetraspora silvatica</name>
    <dbReference type="NCBI Taxonomy" id="234614"/>
    <lineage>
        <taxon>Bacteria</taxon>
        <taxon>Bacillati</taxon>
        <taxon>Actinomycetota</taxon>
        <taxon>Actinomycetes</taxon>
        <taxon>Streptosporangiales</taxon>
        <taxon>Streptosporangiaceae</taxon>
        <taxon>Planotetraspora</taxon>
    </lineage>
</organism>
<keyword evidence="2" id="KW-1185">Reference proteome</keyword>
<dbReference type="SUPFAM" id="SSF52540">
    <property type="entry name" value="P-loop containing nucleoside triphosphate hydrolases"/>
    <property type="match status" value="1"/>
</dbReference>
<dbReference type="AlphaFoldDB" id="A0A8J3XS04"/>
<dbReference type="InterPro" id="IPR027417">
    <property type="entry name" value="P-loop_NTPase"/>
</dbReference>
<comment type="caution">
    <text evidence="1">The sequence shown here is derived from an EMBL/GenBank/DDBJ whole genome shotgun (WGS) entry which is preliminary data.</text>
</comment>
<evidence type="ECO:0000313" key="2">
    <source>
        <dbReference type="Proteomes" id="UP000644610"/>
    </source>
</evidence>
<sequence>MSSDDLDNIQSSHAKLYRPVINAIAGLGLGECAILYAPVGSGKSRTLASSIIAFLEENPRATILFVTDTPFVTQQARLLGEYKVAATMLRDRRELRNWMYHSSFDKGGVLIIANNLLRTSLLGALQGREFDLAIIDSFLPYRDKREFVLLTRAPRLVLVTQIHQSDPAKVLPEYFNVRHLLNIPSVADEEGGTLIQRTLLLYQISEPERKLITEGFQYFSRLRGEPMPTVRRAAESSRAAFSAALLASQYRRVAPGAHRILDRPRPMTIDEPAGSVAFEALEQRGAEEESLVPAWGISPPAPEDQVDVLLDRFDDLEDDNKLAVTLTFVGREIRDGRRIVISTQDSATADYVREYLDTNLPDVDIDTPRRNGDSATDTYLASSQSEVIVITDSDLAYLAEAPTGYVHLWFDPPSSNLHGQRRLEFVGVGGGVVYALMARPPFLNEAQDFAPFGFVDAATTGETDDGALG</sequence>
<proteinExistence type="predicted"/>
<protein>
    <submittedName>
        <fullName evidence="1">Uncharacterized protein</fullName>
    </submittedName>
</protein>